<organism evidence="2 3">
    <name type="scientific">Symbiodinium natans</name>
    <dbReference type="NCBI Taxonomy" id="878477"/>
    <lineage>
        <taxon>Eukaryota</taxon>
        <taxon>Sar</taxon>
        <taxon>Alveolata</taxon>
        <taxon>Dinophyceae</taxon>
        <taxon>Suessiales</taxon>
        <taxon>Symbiodiniaceae</taxon>
        <taxon>Symbiodinium</taxon>
    </lineage>
</organism>
<sequence length="252" mass="28055">MDQRSPPQMPIDYSKFDGCGEEEDEGSLDQGDWQQLLELLKAEAPEAHEADPRRTRFFQDGLDFGDDLGYHLGYDLGVEEPDMEDESVSLPFDVLHLEAWQLLRRRILSPKAAVLGADSLQRGLLMEAELLLQQRRHREAFLAAWALRFSAGDEAQVPSLPAELPQLDPAASVPPECWSASCAVVEMVCAYQLGDRNHAVALREALLQADRSLLSRHLQKRFEGTAEVLDFMPQFLSLLAADRGKKGTPGTG</sequence>
<feature type="region of interest" description="Disordered" evidence="1">
    <location>
        <begin position="1"/>
        <end position="32"/>
    </location>
</feature>
<evidence type="ECO:0000313" key="2">
    <source>
        <dbReference type="EMBL" id="CAE7259444.1"/>
    </source>
</evidence>
<reference evidence="2" key="1">
    <citation type="submission" date="2021-02" db="EMBL/GenBank/DDBJ databases">
        <authorList>
            <person name="Dougan E. K."/>
            <person name="Rhodes N."/>
            <person name="Thang M."/>
            <person name="Chan C."/>
        </authorList>
    </citation>
    <scope>NUCLEOTIDE SEQUENCE</scope>
</reference>
<protein>
    <submittedName>
        <fullName evidence="2">Uncharacterized protein</fullName>
    </submittedName>
</protein>
<dbReference type="AlphaFoldDB" id="A0A812M6N5"/>
<keyword evidence="3" id="KW-1185">Reference proteome</keyword>
<evidence type="ECO:0000256" key="1">
    <source>
        <dbReference type="SAM" id="MobiDB-lite"/>
    </source>
</evidence>
<gene>
    <name evidence="2" type="ORF">SNAT2548_LOCUS13522</name>
</gene>
<comment type="caution">
    <text evidence="2">The sequence shown here is derived from an EMBL/GenBank/DDBJ whole genome shotgun (WGS) entry which is preliminary data.</text>
</comment>
<dbReference type="Proteomes" id="UP000604046">
    <property type="component" value="Unassembled WGS sequence"/>
</dbReference>
<dbReference type="OrthoDB" id="448740at2759"/>
<name>A0A812M6N5_9DINO</name>
<proteinExistence type="predicted"/>
<accession>A0A812M6N5</accession>
<dbReference type="EMBL" id="CAJNDS010001435">
    <property type="protein sequence ID" value="CAE7259444.1"/>
    <property type="molecule type" value="Genomic_DNA"/>
</dbReference>
<evidence type="ECO:0000313" key="3">
    <source>
        <dbReference type="Proteomes" id="UP000604046"/>
    </source>
</evidence>